<proteinExistence type="inferred from homology"/>
<feature type="binding site" evidence="8">
    <location>
        <position position="8"/>
    </location>
    <ligand>
        <name>Mg(2+)</name>
        <dbReference type="ChEBI" id="CHEBI:18420"/>
    </ligand>
</feature>
<evidence type="ECO:0000259" key="9">
    <source>
        <dbReference type="Pfam" id="PF01648"/>
    </source>
</evidence>
<dbReference type="EMBL" id="JBHMDO010000003">
    <property type="protein sequence ID" value="MFB9324757.1"/>
    <property type="molecule type" value="Genomic_DNA"/>
</dbReference>
<evidence type="ECO:0000256" key="6">
    <source>
        <dbReference type="ARBA" id="ARBA00023098"/>
    </source>
</evidence>
<organism evidence="10 11">
    <name type="scientific">Paenibacillus aurantiacus</name>
    <dbReference type="NCBI Taxonomy" id="1936118"/>
    <lineage>
        <taxon>Bacteria</taxon>
        <taxon>Bacillati</taxon>
        <taxon>Bacillota</taxon>
        <taxon>Bacilli</taxon>
        <taxon>Bacillales</taxon>
        <taxon>Paenibacillaceae</taxon>
        <taxon>Paenibacillus</taxon>
    </lineage>
</organism>
<dbReference type="InterPro" id="IPR008278">
    <property type="entry name" value="4-PPantetheinyl_Trfase_dom"/>
</dbReference>
<name>A0ABV5KKU7_9BACL</name>
<dbReference type="InterPro" id="IPR037143">
    <property type="entry name" value="4-PPantetheinyl_Trfase_dom_sf"/>
</dbReference>
<comment type="catalytic activity">
    <reaction evidence="8">
        <text>apo-[ACP] + CoA = holo-[ACP] + adenosine 3',5'-bisphosphate + H(+)</text>
        <dbReference type="Rhea" id="RHEA:12068"/>
        <dbReference type="Rhea" id="RHEA-COMP:9685"/>
        <dbReference type="Rhea" id="RHEA-COMP:9690"/>
        <dbReference type="ChEBI" id="CHEBI:15378"/>
        <dbReference type="ChEBI" id="CHEBI:29999"/>
        <dbReference type="ChEBI" id="CHEBI:57287"/>
        <dbReference type="ChEBI" id="CHEBI:58343"/>
        <dbReference type="ChEBI" id="CHEBI:64479"/>
        <dbReference type="EC" id="2.7.8.7"/>
    </reaction>
</comment>
<keyword evidence="11" id="KW-1185">Reference proteome</keyword>
<protein>
    <recommendedName>
        <fullName evidence="8">Holo-[acyl-carrier-protein] synthase</fullName>
        <shortName evidence="8">Holo-ACP synthase</shortName>
        <ecNumber evidence="8">2.7.8.7</ecNumber>
    </recommendedName>
    <alternativeName>
        <fullName evidence="8">4'-phosphopantetheinyl transferase AcpS</fullName>
    </alternativeName>
</protein>
<reference evidence="10 11" key="1">
    <citation type="submission" date="2024-09" db="EMBL/GenBank/DDBJ databases">
        <authorList>
            <person name="Sun Q."/>
            <person name="Mori K."/>
        </authorList>
    </citation>
    <scope>NUCLEOTIDE SEQUENCE [LARGE SCALE GENOMIC DNA]</scope>
    <source>
        <strain evidence="10 11">TISTR 2452</strain>
    </source>
</reference>
<gene>
    <name evidence="8 10" type="primary">acpS</name>
    <name evidence="10" type="ORF">ACFFSY_02235</name>
</gene>
<dbReference type="RefSeq" id="WP_377489222.1">
    <property type="nucleotide sequence ID" value="NZ_JBHMDO010000003.1"/>
</dbReference>
<evidence type="ECO:0000256" key="2">
    <source>
        <dbReference type="ARBA" id="ARBA00022679"/>
    </source>
</evidence>
<dbReference type="NCBIfam" id="TIGR00516">
    <property type="entry name" value="acpS"/>
    <property type="match status" value="1"/>
</dbReference>
<comment type="cofactor">
    <cofactor evidence="8">
        <name>Mg(2+)</name>
        <dbReference type="ChEBI" id="CHEBI:18420"/>
    </cofactor>
</comment>
<evidence type="ECO:0000313" key="10">
    <source>
        <dbReference type="EMBL" id="MFB9324757.1"/>
    </source>
</evidence>
<keyword evidence="3 8" id="KW-0479">Metal-binding</keyword>
<evidence type="ECO:0000256" key="7">
    <source>
        <dbReference type="ARBA" id="ARBA00023160"/>
    </source>
</evidence>
<evidence type="ECO:0000256" key="1">
    <source>
        <dbReference type="ARBA" id="ARBA00022516"/>
    </source>
</evidence>
<dbReference type="GO" id="GO:0008897">
    <property type="term" value="F:holo-[acyl-carrier-protein] synthase activity"/>
    <property type="evidence" value="ECO:0007669"/>
    <property type="project" value="UniProtKB-EC"/>
</dbReference>
<sequence length="135" mass="14442">MIIGIGHDMASLTRIASILDGEIGEKFLRRILTPGERETIAGLGGLRRAEYAAGRFAAKEALSKAFGCGIGKELSFQDMEIGRDASGKPGAALSAAAWSRLGRDASRTRIHVTITHEQPFASAFIVVEEVKESVK</sequence>
<dbReference type="HAMAP" id="MF_00101">
    <property type="entry name" value="AcpS"/>
    <property type="match status" value="1"/>
</dbReference>
<keyword evidence="8" id="KW-0963">Cytoplasm</keyword>
<dbReference type="NCBIfam" id="TIGR00556">
    <property type="entry name" value="pantethn_trn"/>
    <property type="match status" value="1"/>
</dbReference>
<dbReference type="SUPFAM" id="SSF56214">
    <property type="entry name" value="4'-phosphopantetheinyl transferase"/>
    <property type="match status" value="1"/>
</dbReference>
<keyword evidence="7 8" id="KW-0275">Fatty acid biosynthesis</keyword>
<evidence type="ECO:0000256" key="5">
    <source>
        <dbReference type="ARBA" id="ARBA00022842"/>
    </source>
</evidence>
<evidence type="ECO:0000313" key="11">
    <source>
        <dbReference type="Proteomes" id="UP001589747"/>
    </source>
</evidence>
<dbReference type="Proteomes" id="UP001589747">
    <property type="component" value="Unassembled WGS sequence"/>
</dbReference>
<keyword evidence="4 8" id="KW-0276">Fatty acid metabolism</keyword>
<feature type="domain" description="4'-phosphopantetheinyl transferase" evidence="9">
    <location>
        <begin position="4"/>
        <end position="93"/>
    </location>
</feature>
<keyword evidence="1 8" id="KW-0444">Lipid biosynthesis</keyword>
<comment type="function">
    <text evidence="8">Transfers the 4'-phosphopantetheine moiety from coenzyme A to a Ser of acyl-carrier-protein.</text>
</comment>
<dbReference type="Pfam" id="PF01648">
    <property type="entry name" value="ACPS"/>
    <property type="match status" value="1"/>
</dbReference>
<dbReference type="Gene3D" id="3.90.470.20">
    <property type="entry name" value="4'-phosphopantetheinyl transferase domain"/>
    <property type="match status" value="1"/>
</dbReference>
<comment type="caution">
    <text evidence="10">The sequence shown here is derived from an EMBL/GenBank/DDBJ whole genome shotgun (WGS) entry which is preliminary data.</text>
</comment>
<evidence type="ECO:0000256" key="8">
    <source>
        <dbReference type="HAMAP-Rule" id="MF_00101"/>
    </source>
</evidence>
<keyword evidence="5 8" id="KW-0460">Magnesium</keyword>
<dbReference type="EC" id="2.7.8.7" evidence="8"/>
<dbReference type="InterPro" id="IPR002582">
    <property type="entry name" value="ACPS"/>
</dbReference>
<comment type="subcellular location">
    <subcellularLocation>
        <location evidence="8">Cytoplasm</location>
    </subcellularLocation>
</comment>
<dbReference type="InterPro" id="IPR004568">
    <property type="entry name" value="Ppantetheine-prot_Trfase_dom"/>
</dbReference>
<keyword evidence="6 8" id="KW-0443">Lipid metabolism</keyword>
<evidence type="ECO:0000256" key="3">
    <source>
        <dbReference type="ARBA" id="ARBA00022723"/>
    </source>
</evidence>
<accession>A0ABV5KKU7</accession>
<keyword evidence="2 8" id="KW-0808">Transferase</keyword>
<evidence type="ECO:0000256" key="4">
    <source>
        <dbReference type="ARBA" id="ARBA00022832"/>
    </source>
</evidence>
<feature type="binding site" evidence="8">
    <location>
        <position position="60"/>
    </location>
    <ligand>
        <name>Mg(2+)</name>
        <dbReference type="ChEBI" id="CHEBI:18420"/>
    </ligand>
</feature>
<comment type="similarity">
    <text evidence="8">Belongs to the P-Pant transferase superfamily. AcpS family.</text>
</comment>